<feature type="signal peptide" evidence="2">
    <location>
        <begin position="1"/>
        <end position="25"/>
    </location>
</feature>
<dbReference type="AlphaFoldDB" id="A0A0C4E5N1"/>
<reference evidence="5" key="1">
    <citation type="submission" date="2010-05" db="EMBL/GenBank/DDBJ databases">
        <title>The genome sequence of Magnaporthe poae strain ATCC 64411.</title>
        <authorList>
            <person name="Ma L.-J."/>
            <person name="Dead R."/>
            <person name="Young S."/>
            <person name="Zeng Q."/>
            <person name="Koehrsen M."/>
            <person name="Alvarado L."/>
            <person name="Berlin A."/>
            <person name="Chapman S.B."/>
            <person name="Chen Z."/>
            <person name="Freedman E."/>
            <person name="Gellesch M."/>
            <person name="Goldberg J."/>
            <person name="Griggs A."/>
            <person name="Gujja S."/>
            <person name="Heilman E.R."/>
            <person name="Heiman D."/>
            <person name="Hepburn T."/>
            <person name="Howarth C."/>
            <person name="Jen D."/>
            <person name="Larson L."/>
            <person name="Mehta T."/>
            <person name="Neiman D."/>
            <person name="Pearson M."/>
            <person name="Roberts A."/>
            <person name="Saif S."/>
            <person name="Shea T."/>
            <person name="Shenoy N."/>
            <person name="Sisk P."/>
            <person name="Stolte C."/>
            <person name="Sykes S."/>
            <person name="Walk T."/>
            <person name="White J."/>
            <person name="Yandava C."/>
            <person name="Haas B."/>
            <person name="Nusbaum C."/>
            <person name="Birren B."/>
        </authorList>
    </citation>
    <scope>NUCLEOTIDE SEQUENCE [LARGE SCALE GENOMIC DNA]</scope>
    <source>
        <strain evidence="5">ATCC 64411 / 73-15</strain>
    </source>
</reference>
<reference evidence="3" key="3">
    <citation type="submission" date="2011-03" db="EMBL/GenBank/DDBJ databases">
        <title>Annotation of Magnaporthe poae ATCC 64411.</title>
        <authorList>
            <person name="Ma L.-J."/>
            <person name="Dead R."/>
            <person name="Young S.K."/>
            <person name="Zeng Q."/>
            <person name="Gargeya S."/>
            <person name="Fitzgerald M."/>
            <person name="Haas B."/>
            <person name="Abouelleil A."/>
            <person name="Alvarado L."/>
            <person name="Arachchi H.M."/>
            <person name="Berlin A."/>
            <person name="Brown A."/>
            <person name="Chapman S.B."/>
            <person name="Chen Z."/>
            <person name="Dunbar C."/>
            <person name="Freedman E."/>
            <person name="Gearin G."/>
            <person name="Gellesch M."/>
            <person name="Goldberg J."/>
            <person name="Griggs A."/>
            <person name="Gujja S."/>
            <person name="Heiman D."/>
            <person name="Howarth C."/>
            <person name="Larson L."/>
            <person name="Lui A."/>
            <person name="MacDonald P.J.P."/>
            <person name="Mehta T."/>
            <person name="Montmayeur A."/>
            <person name="Murphy C."/>
            <person name="Neiman D."/>
            <person name="Pearson M."/>
            <person name="Priest M."/>
            <person name="Roberts A."/>
            <person name="Saif S."/>
            <person name="Shea T."/>
            <person name="Shenoy N."/>
            <person name="Sisk P."/>
            <person name="Stolte C."/>
            <person name="Sykes S."/>
            <person name="Yandava C."/>
            <person name="Wortman J."/>
            <person name="Nusbaum C."/>
            <person name="Birren B."/>
        </authorList>
    </citation>
    <scope>NUCLEOTIDE SEQUENCE</scope>
    <source>
        <strain evidence="3">ATCC 64411</strain>
    </source>
</reference>
<feature type="compositionally biased region" description="Basic residues" evidence="1">
    <location>
        <begin position="78"/>
        <end position="89"/>
    </location>
</feature>
<evidence type="ECO:0000256" key="2">
    <source>
        <dbReference type="SAM" id="SignalP"/>
    </source>
</evidence>
<dbReference type="Proteomes" id="UP000011715">
    <property type="component" value="Unassembled WGS sequence"/>
</dbReference>
<feature type="region of interest" description="Disordered" evidence="1">
    <location>
        <begin position="34"/>
        <end position="102"/>
    </location>
</feature>
<evidence type="ECO:0000256" key="1">
    <source>
        <dbReference type="SAM" id="MobiDB-lite"/>
    </source>
</evidence>
<reference evidence="4" key="5">
    <citation type="submission" date="2015-06" db="UniProtKB">
        <authorList>
            <consortium name="EnsemblFungi"/>
        </authorList>
    </citation>
    <scope>IDENTIFICATION</scope>
    <source>
        <strain evidence="4">ATCC 64411</strain>
    </source>
</reference>
<feature type="chain" id="PRO_5009385739" description="Secreted protein" evidence="2">
    <location>
        <begin position="26"/>
        <end position="102"/>
    </location>
</feature>
<reference evidence="3" key="2">
    <citation type="submission" date="2010-05" db="EMBL/GenBank/DDBJ databases">
        <title>The Genome Sequence of Magnaporthe poae strain ATCC 64411.</title>
        <authorList>
            <consortium name="The Broad Institute Genome Sequencing Platform"/>
            <consortium name="Broad Institute Genome Sequencing Center for Infectious Disease"/>
            <person name="Ma L.-J."/>
            <person name="Dead R."/>
            <person name="Young S."/>
            <person name="Zeng Q."/>
            <person name="Koehrsen M."/>
            <person name="Alvarado L."/>
            <person name="Berlin A."/>
            <person name="Chapman S.B."/>
            <person name="Chen Z."/>
            <person name="Freedman E."/>
            <person name="Gellesch M."/>
            <person name="Goldberg J."/>
            <person name="Griggs A."/>
            <person name="Gujja S."/>
            <person name="Heilman E.R."/>
            <person name="Heiman D."/>
            <person name="Hepburn T."/>
            <person name="Howarth C."/>
            <person name="Jen D."/>
            <person name="Larson L."/>
            <person name="Mehta T."/>
            <person name="Neiman D."/>
            <person name="Pearson M."/>
            <person name="Roberts A."/>
            <person name="Saif S."/>
            <person name="Shea T."/>
            <person name="Shenoy N."/>
            <person name="Sisk P."/>
            <person name="Stolte C."/>
            <person name="Sykes S."/>
            <person name="Walk T."/>
            <person name="White J."/>
            <person name="Yandava C."/>
            <person name="Haas B."/>
            <person name="Nusbaum C."/>
            <person name="Birren B."/>
        </authorList>
    </citation>
    <scope>NUCLEOTIDE SEQUENCE</scope>
    <source>
        <strain evidence="3">ATCC 64411</strain>
    </source>
</reference>
<evidence type="ECO:0008006" key="6">
    <source>
        <dbReference type="Google" id="ProtNLM"/>
    </source>
</evidence>
<dbReference type="EMBL" id="ADBL01001895">
    <property type="status" value="NOT_ANNOTATED_CDS"/>
    <property type="molecule type" value="Genomic_DNA"/>
</dbReference>
<dbReference type="EnsemblFungi" id="MAPG_07804T0">
    <property type="protein sequence ID" value="MAPG_07804T0"/>
    <property type="gene ID" value="MAPG_07804"/>
</dbReference>
<feature type="compositionally biased region" description="Polar residues" evidence="1">
    <location>
        <begin position="35"/>
        <end position="45"/>
    </location>
</feature>
<sequence length="102" mass="11549">MFCSSYSSTALILAVFSSLRLGIGAKNTIPAYRQQKGTKPRTSPPSEHCNVAENGLQSRRPRQEHERQVHQTLCLHRQVGRRRHVHGAKGGHEQRLHHLPRA</sequence>
<dbReference type="VEuPathDB" id="FungiDB:MAPG_07804"/>
<evidence type="ECO:0000313" key="3">
    <source>
        <dbReference type="EMBL" id="KLU88821.1"/>
    </source>
</evidence>
<name>A0A0C4E5N1_MAGP6</name>
<accession>A0A0C4E5N1</accession>
<evidence type="ECO:0000313" key="5">
    <source>
        <dbReference type="Proteomes" id="UP000011715"/>
    </source>
</evidence>
<protein>
    <recommendedName>
        <fullName evidence="6">Secreted protein</fullName>
    </recommendedName>
</protein>
<gene>
    <name evidence="3" type="ORF">MAPG_07804</name>
</gene>
<evidence type="ECO:0000313" key="4">
    <source>
        <dbReference type="EnsemblFungi" id="MAPG_07804T0"/>
    </source>
</evidence>
<organism evidence="4 5">
    <name type="scientific">Magnaporthiopsis poae (strain ATCC 64411 / 73-15)</name>
    <name type="common">Kentucky bluegrass fungus</name>
    <name type="synonym">Magnaporthe poae</name>
    <dbReference type="NCBI Taxonomy" id="644358"/>
    <lineage>
        <taxon>Eukaryota</taxon>
        <taxon>Fungi</taxon>
        <taxon>Dikarya</taxon>
        <taxon>Ascomycota</taxon>
        <taxon>Pezizomycotina</taxon>
        <taxon>Sordariomycetes</taxon>
        <taxon>Sordariomycetidae</taxon>
        <taxon>Magnaporthales</taxon>
        <taxon>Magnaporthaceae</taxon>
        <taxon>Magnaporthiopsis</taxon>
    </lineage>
</organism>
<dbReference type="EMBL" id="GL876972">
    <property type="protein sequence ID" value="KLU88821.1"/>
    <property type="molecule type" value="Genomic_DNA"/>
</dbReference>
<reference evidence="4" key="4">
    <citation type="journal article" date="2015" name="G3 (Bethesda)">
        <title>Genome sequences of three phytopathogenic species of the Magnaporthaceae family of fungi.</title>
        <authorList>
            <person name="Okagaki L.H."/>
            <person name="Nunes C.C."/>
            <person name="Sailsbery J."/>
            <person name="Clay B."/>
            <person name="Brown D."/>
            <person name="John T."/>
            <person name="Oh Y."/>
            <person name="Young N."/>
            <person name="Fitzgerald M."/>
            <person name="Haas B.J."/>
            <person name="Zeng Q."/>
            <person name="Young S."/>
            <person name="Adiconis X."/>
            <person name="Fan L."/>
            <person name="Levin J.Z."/>
            <person name="Mitchell T.K."/>
            <person name="Okubara P.A."/>
            <person name="Farman M.L."/>
            <person name="Kohn L.M."/>
            <person name="Birren B."/>
            <person name="Ma L.-J."/>
            <person name="Dean R.A."/>
        </authorList>
    </citation>
    <scope>NUCLEOTIDE SEQUENCE</scope>
    <source>
        <strain evidence="4">ATCC 64411 / 73-15</strain>
    </source>
</reference>
<keyword evidence="2" id="KW-0732">Signal</keyword>
<keyword evidence="5" id="KW-1185">Reference proteome</keyword>
<proteinExistence type="predicted"/>